<protein>
    <submittedName>
        <fullName evidence="4">TetR family transcriptional regulator</fullName>
    </submittedName>
</protein>
<evidence type="ECO:0000313" key="5">
    <source>
        <dbReference type="Proteomes" id="UP000677804"/>
    </source>
</evidence>
<evidence type="ECO:0000256" key="1">
    <source>
        <dbReference type="ARBA" id="ARBA00023125"/>
    </source>
</evidence>
<name>A0ABX8D9C5_9CELL</name>
<proteinExistence type="predicted"/>
<gene>
    <name evidence="4" type="ORF">KG103_03015</name>
</gene>
<dbReference type="InterPro" id="IPR001647">
    <property type="entry name" value="HTH_TetR"/>
</dbReference>
<accession>A0ABX8D9C5</accession>
<feature type="DNA-binding region" description="H-T-H motif" evidence="2">
    <location>
        <begin position="32"/>
        <end position="51"/>
    </location>
</feature>
<feature type="domain" description="HTH tetR-type" evidence="3">
    <location>
        <begin position="10"/>
        <end position="69"/>
    </location>
</feature>
<dbReference type="EMBL" id="CP074405">
    <property type="protein sequence ID" value="QVI64048.1"/>
    <property type="molecule type" value="Genomic_DNA"/>
</dbReference>
<sequence length="223" mass="23337">MLNVRSVDDLTARARIRDAAMLRFGRDGFGVGLRQVAADAGVSPALVLHHFGSKDGLRAACDRYVHDELRAVKSDALDRPAGDVMAELAGTEQYAPLVAYLVRVVLDGGPGAAAFVDGLVADTVAYLEHGERTGAVRPTSDPQGRARYVVAGQLGLLLLAQLEAAAGRAPSPTTDPAAALAHITTTSMQAGLEIFTHGLLTDSAYLDAWRAGEGAVPATREQP</sequence>
<dbReference type="Pfam" id="PF17933">
    <property type="entry name" value="TetR_C_25"/>
    <property type="match status" value="1"/>
</dbReference>
<evidence type="ECO:0000259" key="3">
    <source>
        <dbReference type="PROSITE" id="PS50977"/>
    </source>
</evidence>
<dbReference type="PROSITE" id="PS50977">
    <property type="entry name" value="HTH_TETR_2"/>
    <property type="match status" value="1"/>
</dbReference>
<dbReference type="InterPro" id="IPR009057">
    <property type="entry name" value="Homeodomain-like_sf"/>
</dbReference>
<dbReference type="Pfam" id="PF00440">
    <property type="entry name" value="TetR_N"/>
    <property type="match status" value="1"/>
</dbReference>
<dbReference type="SUPFAM" id="SSF46689">
    <property type="entry name" value="Homeodomain-like"/>
    <property type="match status" value="1"/>
</dbReference>
<keyword evidence="5" id="KW-1185">Reference proteome</keyword>
<dbReference type="InterPro" id="IPR041484">
    <property type="entry name" value="TetR_C_25"/>
</dbReference>
<evidence type="ECO:0000256" key="2">
    <source>
        <dbReference type="PROSITE-ProRule" id="PRU00335"/>
    </source>
</evidence>
<reference evidence="4 5" key="1">
    <citation type="submission" date="2021-05" db="EMBL/GenBank/DDBJ databases">
        <title>Novel species in genus Cellulomonas.</title>
        <authorList>
            <person name="Zhang G."/>
        </authorList>
    </citation>
    <scope>NUCLEOTIDE SEQUENCE [LARGE SCALE GENOMIC DNA]</scope>
    <source>
        <strain evidence="5">zg-ZUI222</strain>
    </source>
</reference>
<organism evidence="4 5">
    <name type="scientific">Cellulomonas wangleii</name>
    <dbReference type="NCBI Taxonomy" id="2816956"/>
    <lineage>
        <taxon>Bacteria</taxon>
        <taxon>Bacillati</taxon>
        <taxon>Actinomycetota</taxon>
        <taxon>Actinomycetes</taxon>
        <taxon>Micrococcales</taxon>
        <taxon>Cellulomonadaceae</taxon>
        <taxon>Cellulomonas</taxon>
    </lineage>
</organism>
<dbReference type="Proteomes" id="UP000677804">
    <property type="component" value="Chromosome"/>
</dbReference>
<keyword evidence="1 2" id="KW-0238">DNA-binding</keyword>
<evidence type="ECO:0000313" key="4">
    <source>
        <dbReference type="EMBL" id="QVI64048.1"/>
    </source>
</evidence>
<dbReference type="Gene3D" id="1.10.357.10">
    <property type="entry name" value="Tetracycline Repressor, domain 2"/>
    <property type="match status" value="1"/>
</dbReference>